<accession>A0A9P5SKP5</accession>
<feature type="compositionally biased region" description="Basic and acidic residues" evidence="1">
    <location>
        <begin position="289"/>
        <end position="302"/>
    </location>
</feature>
<evidence type="ECO:0000256" key="1">
    <source>
        <dbReference type="SAM" id="MobiDB-lite"/>
    </source>
</evidence>
<comment type="caution">
    <text evidence="2">The sequence shown here is derived from an EMBL/GenBank/DDBJ whole genome shotgun (WGS) entry which is preliminary data.</text>
</comment>
<feature type="region of interest" description="Disordered" evidence="1">
    <location>
        <begin position="154"/>
        <end position="367"/>
    </location>
</feature>
<dbReference type="EMBL" id="JAAAUY010000271">
    <property type="protein sequence ID" value="KAF9332258.1"/>
    <property type="molecule type" value="Genomic_DNA"/>
</dbReference>
<feature type="compositionally biased region" description="Polar residues" evidence="1">
    <location>
        <begin position="320"/>
        <end position="354"/>
    </location>
</feature>
<feature type="compositionally biased region" description="Pro residues" evidence="1">
    <location>
        <begin position="34"/>
        <end position="50"/>
    </location>
</feature>
<evidence type="ECO:0000313" key="3">
    <source>
        <dbReference type="Proteomes" id="UP000696485"/>
    </source>
</evidence>
<evidence type="ECO:0000313" key="2">
    <source>
        <dbReference type="EMBL" id="KAF9332258.1"/>
    </source>
</evidence>
<feature type="compositionally biased region" description="Basic and acidic residues" evidence="1">
    <location>
        <begin position="161"/>
        <end position="224"/>
    </location>
</feature>
<dbReference type="AlphaFoldDB" id="A0A9P5SKP5"/>
<feature type="region of interest" description="Disordered" evidence="1">
    <location>
        <begin position="73"/>
        <end position="108"/>
    </location>
</feature>
<gene>
    <name evidence="2" type="ORF">BG006_004874</name>
</gene>
<proteinExistence type="predicted"/>
<name>A0A9P5SKP5_9FUNG</name>
<feature type="compositionally biased region" description="Low complexity" evidence="1">
    <location>
        <begin position="240"/>
        <end position="253"/>
    </location>
</feature>
<reference evidence="2" key="1">
    <citation type="journal article" date="2020" name="Fungal Divers.">
        <title>Resolving the Mortierellaceae phylogeny through synthesis of multi-gene phylogenetics and phylogenomics.</title>
        <authorList>
            <person name="Vandepol N."/>
            <person name="Liber J."/>
            <person name="Desiro A."/>
            <person name="Na H."/>
            <person name="Kennedy M."/>
            <person name="Barry K."/>
            <person name="Grigoriev I.V."/>
            <person name="Miller A.N."/>
            <person name="O'Donnell K."/>
            <person name="Stajich J.E."/>
            <person name="Bonito G."/>
        </authorList>
    </citation>
    <scope>NUCLEOTIDE SEQUENCE</scope>
    <source>
        <strain evidence="2">NVP1</strain>
    </source>
</reference>
<keyword evidence="3" id="KW-1185">Reference proteome</keyword>
<feature type="compositionally biased region" description="Polar residues" evidence="1">
    <location>
        <begin position="74"/>
        <end position="84"/>
    </location>
</feature>
<feature type="compositionally biased region" description="Basic and acidic residues" evidence="1">
    <location>
        <begin position="262"/>
        <end position="272"/>
    </location>
</feature>
<organism evidence="2 3">
    <name type="scientific">Podila minutissima</name>
    <dbReference type="NCBI Taxonomy" id="64525"/>
    <lineage>
        <taxon>Eukaryota</taxon>
        <taxon>Fungi</taxon>
        <taxon>Fungi incertae sedis</taxon>
        <taxon>Mucoromycota</taxon>
        <taxon>Mortierellomycotina</taxon>
        <taxon>Mortierellomycetes</taxon>
        <taxon>Mortierellales</taxon>
        <taxon>Mortierellaceae</taxon>
        <taxon>Podila</taxon>
    </lineage>
</organism>
<sequence>MTAFRRNNLDLPVDDPRVMQSMHAKDPISYQHPHPFPFSPHTPPPPPPHAHPTTYTATATIPSTASIKLLHPSRTITAPTSSHASKLEDDEEELEVIGSGISGPYRRDRHAVPPALPNLKYDLPETTVQNYSPGTSLVFNAYKGHAALLAQPYHAPEDDDSGYRDYRMIQNPSERDPHPSSDYAYPRRPDFYSDYRDEFERRERCNASPGRMDRDSRDQRDPDNRAPPPEYYQPARAPHAHPQSHSQSHSNLHPHPRPPMPYHERDHPREGTQHNYNSSHYNSRSDTNYPHHEGPRTSEHRPYSAAIDIPQPNRRFPANYNRSTSSGTQPGNYTDNDRNWQQNSRHPYQPNDRSTYPMPPDSRAPTGPRYALSRVNYRMVGVKFDLDVEWTKIL</sequence>
<feature type="region of interest" description="Disordered" evidence="1">
    <location>
        <begin position="1"/>
        <end position="53"/>
    </location>
</feature>
<protein>
    <submittedName>
        <fullName evidence="2">Uncharacterized protein</fullName>
    </submittedName>
</protein>
<dbReference type="Proteomes" id="UP000696485">
    <property type="component" value="Unassembled WGS sequence"/>
</dbReference>